<dbReference type="InterPro" id="IPR007387">
    <property type="entry name" value="TRAP_DctQ"/>
</dbReference>
<evidence type="ECO:0000259" key="10">
    <source>
        <dbReference type="Pfam" id="PF04290"/>
    </source>
</evidence>
<comment type="caution">
    <text evidence="9">Lacks conserved residue(s) required for the propagation of feature annotation.</text>
</comment>
<comment type="subcellular location">
    <subcellularLocation>
        <location evidence="1 9">Cell inner membrane</location>
        <topology evidence="1 9">Multi-pass membrane protein</topology>
    </subcellularLocation>
</comment>
<sequence>MAVFEKYLITLINGIIVACLAAMMVMVFVNVVLRYGFNTGITFSEEVSRLCFVWMTFLGAIIAMRDGSHINVDSLLNHLPARAQQGCMLIGHGLIIFVCSLLLEGGWQQTLINITTLSPVTGWPMASLYITSVIASIGIALYALRNILRLLCQWQGERR</sequence>
<dbReference type="EMBL" id="PDDV01000013">
    <property type="protein sequence ID" value="PEH72266.1"/>
    <property type="molecule type" value="Genomic_DNA"/>
</dbReference>
<keyword evidence="5 9" id="KW-0812">Transmembrane</keyword>
<dbReference type="RefSeq" id="WP_047059506.1">
    <property type="nucleotide sequence ID" value="NZ_CP011359.2"/>
</dbReference>
<reference evidence="12" key="1">
    <citation type="submission" date="2017-09" db="EMBL/GenBank/DDBJ databases">
        <title>FDA dAtabase for Regulatory Grade micrObial Sequences (FDA-ARGOS): Supporting development and validation of Infectious Disease Dx tests.</title>
        <authorList>
            <person name="Goldberg B."/>
            <person name="Campos J."/>
            <person name="Tallon L."/>
            <person name="Sadzewicz L."/>
            <person name="Ott S."/>
            <person name="Zhao X."/>
            <person name="Nagaraj S."/>
            <person name="Vavikolanu K."/>
            <person name="Aluvathingal J."/>
            <person name="Nadendla S."/>
            <person name="Geyer C."/>
            <person name="Sichtig H."/>
        </authorList>
    </citation>
    <scope>NUCLEOTIDE SEQUENCE [LARGE SCALE GENOMIC DNA]</scope>
    <source>
        <strain evidence="12">FDAARGOS_370</strain>
    </source>
</reference>
<feature type="transmembrane region" description="Helical" evidence="9">
    <location>
        <begin position="123"/>
        <end position="144"/>
    </location>
</feature>
<accession>A0A2A7U1I1</accession>
<comment type="function">
    <text evidence="9">Part of the tripartite ATP-independent periplasmic (TRAP) transport system.</text>
</comment>
<comment type="subunit">
    <text evidence="9">The complex comprises the extracytoplasmic solute receptor protein and the two transmembrane proteins.</text>
</comment>
<evidence type="ECO:0000256" key="2">
    <source>
        <dbReference type="ARBA" id="ARBA00022448"/>
    </source>
</evidence>
<comment type="caution">
    <text evidence="11">The sequence shown here is derived from an EMBL/GenBank/DDBJ whole genome shotgun (WGS) entry which is preliminary data.</text>
</comment>
<dbReference type="PANTHER" id="PTHR35011">
    <property type="entry name" value="2,3-DIKETO-L-GULONATE TRAP TRANSPORTER SMALL PERMEASE PROTEIN YIAM"/>
    <property type="match status" value="1"/>
</dbReference>
<dbReference type="PROSITE" id="PS51257">
    <property type="entry name" value="PROKAR_LIPOPROTEIN"/>
    <property type="match status" value="1"/>
</dbReference>
<evidence type="ECO:0000256" key="1">
    <source>
        <dbReference type="ARBA" id="ARBA00004429"/>
    </source>
</evidence>
<comment type="similarity">
    <text evidence="8 9">Belongs to the TRAP transporter small permease family.</text>
</comment>
<keyword evidence="2 9" id="KW-0813">Transport</keyword>
<organism evidence="11 12">
    <name type="scientific">Edwardsiella tarda</name>
    <dbReference type="NCBI Taxonomy" id="636"/>
    <lineage>
        <taxon>Bacteria</taxon>
        <taxon>Pseudomonadati</taxon>
        <taxon>Pseudomonadota</taxon>
        <taxon>Gammaproteobacteria</taxon>
        <taxon>Enterobacterales</taxon>
        <taxon>Hafniaceae</taxon>
        <taxon>Edwardsiella</taxon>
    </lineage>
</organism>
<dbReference type="InterPro" id="IPR055348">
    <property type="entry name" value="DctQ"/>
</dbReference>
<evidence type="ECO:0000256" key="9">
    <source>
        <dbReference type="RuleBase" id="RU369079"/>
    </source>
</evidence>
<feature type="transmembrane region" description="Helical" evidence="9">
    <location>
        <begin position="7"/>
        <end position="35"/>
    </location>
</feature>
<protein>
    <recommendedName>
        <fullName evidence="9">TRAP transporter small permease protein</fullName>
    </recommendedName>
</protein>
<evidence type="ECO:0000256" key="5">
    <source>
        <dbReference type="ARBA" id="ARBA00022692"/>
    </source>
</evidence>
<evidence type="ECO:0000256" key="3">
    <source>
        <dbReference type="ARBA" id="ARBA00022475"/>
    </source>
</evidence>
<gene>
    <name evidence="11" type="ORF">CRM76_10200</name>
</gene>
<name>A0A2A7U1I1_EDWTA</name>
<dbReference type="OrthoDB" id="9791324at2"/>
<dbReference type="STRING" id="636.AAW15_05635"/>
<dbReference type="GO" id="GO:0005886">
    <property type="term" value="C:plasma membrane"/>
    <property type="evidence" value="ECO:0007669"/>
    <property type="project" value="UniProtKB-SubCell"/>
</dbReference>
<dbReference type="PANTHER" id="PTHR35011:SF2">
    <property type="entry name" value="2,3-DIKETO-L-GULONATE TRAP TRANSPORTER SMALL PERMEASE PROTEIN YIAM"/>
    <property type="match status" value="1"/>
</dbReference>
<feature type="transmembrane region" description="Helical" evidence="9">
    <location>
        <begin position="86"/>
        <end position="103"/>
    </location>
</feature>
<proteinExistence type="inferred from homology"/>
<evidence type="ECO:0000256" key="4">
    <source>
        <dbReference type="ARBA" id="ARBA00022519"/>
    </source>
</evidence>
<evidence type="ECO:0000313" key="12">
    <source>
        <dbReference type="Proteomes" id="UP000219788"/>
    </source>
</evidence>
<dbReference type="Proteomes" id="UP000219788">
    <property type="component" value="Unassembled WGS sequence"/>
</dbReference>
<keyword evidence="6 9" id="KW-1133">Transmembrane helix</keyword>
<dbReference type="GO" id="GO:0022857">
    <property type="term" value="F:transmembrane transporter activity"/>
    <property type="evidence" value="ECO:0007669"/>
    <property type="project" value="UniProtKB-UniRule"/>
</dbReference>
<keyword evidence="4 9" id="KW-0997">Cell inner membrane</keyword>
<evidence type="ECO:0000256" key="8">
    <source>
        <dbReference type="ARBA" id="ARBA00038436"/>
    </source>
</evidence>
<keyword evidence="7 9" id="KW-0472">Membrane</keyword>
<dbReference type="AlphaFoldDB" id="A0A2A7U1I1"/>
<dbReference type="GO" id="GO:0015740">
    <property type="term" value="P:C4-dicarboxylate transport"/>
    <property type="evidence" value="ECO:0007669"/>
    <property type="project" value="TreeGrafter"/>
</dbReference>
<feature type="domain" description="Tripartite ATP-independent periplasmic transporters DctQ component" evidence="10">
    <location>
        <begin position="23"/>
        <end position="152"/>
    </location>
</feature>
<evidence type="ECO:0000313" key="11">
    <source>
        <dbReference type="EMBL" id="PEH72266.1"/>
    </source>
</evidence>
<dbReference type="Pfam" id="PF04290">
    <property type="entry name" value="DctQ"/>
    <property type="match status" value="1"/>
</dbReference>
<evidence type="ECO:0000256" key="7">
    <source>
        <dbReference type="ARBA" id="ARBA00023136"/>
    </source>
</evidence>
<evidence type="ECO:0000256" key="6">
    <source>
        <dbReference type="ARBA" id="ARBA00022989"/>
    </source>
</evidence>
<keyword evidence="3" id="KW-1003">Cell membrane</keyword>